<proteinExistence type="predicted"/>
<protein>
    <submittedName>
        <fullName evidence="1">Uncharacterized protein</fullName>
    </submittedName>
</protein>
<dbReference type="RefSeq" id="WP_058351378.1">
    <property type="nucleotide sequence ID" value="NZ_CABMMD010000013.1"/>
</dbReference>
<dbReference type="AlphaFoldDB" id="A0A0V8QIK7"/>
<keyword evidence="2" id="KW-1185">Reference proteome</keyword>
<sequence length="470" mass="52884">MLKGKMTIELTDVNTGKKDVIEEENMVTNALAEIFKPLGHLMNADSIYNQFNSYYTKLLGGLLLFDNNIEEDPNQLYAPANANLVGCAVYNTQNNTTGKMRGGYNQTESEFNAKNRYMKFVYDFSTSQANGTISCVALTHQQGGYTTYGSSDAVLNTGNSTAISPYNGTLQYVHTSYTGANTGDKYSGLKVGTTEVLFLLDPDNDVAYYFKIKSATSISIVKRRMYLKSVSIFENPYSQKALMEEFELDALGTALSTSYFAYNFDVTDNCLYIFSCANYSTSVNGTYQITRIKISDWSIRQWTMTNTTNEVLTTNGMRFAFANNGYVYLRGYNSPYELYKFEIGNSANVVKIKRSGMSSIDCWPMFAINGRIYFQAFSNTSTYNHVYIVNEETNECLKSENYCLQYAGNNTPCYTPVLNHQMLLFCSYGNWSTGPFFVPANYLATINNLSEPVTKTADKTMKITYTIQEQ</sequence>
<dbReference type="OrthoDB" id="1762345at2"/>
<dbReference type="STRING" id="290052.ASU35_05445"/>
<dbReference type="EMBL" id="LNAM01000013">
    <property type="protein sequence ID" value="KSV60402.1"/>
    <property type="molecule type" value="Genomic_DNA"/>
</dbReference>
<gene>
    <name evidence="1" type="ORF">ASU35_05445</name>
</gene>
<reference evidence="1 2" key="1">
    <citation type="submission" date="2015-11" db="EMBL/GenBank/DDBJ databases">
        <title>Butyribacter intestini gen. nov., sp. nov., a butyric acid-producing bacterium of the family Lachnospiraceae isolated from the human faeces.</title>
        <authorList>
            <person name="Zou Y."/>
            <person name="Xue W."/>
            <person name="Luo G."/>
            <person name="Lv M."/>
        </authorList>
    </citation>
    <scope>NUCLEOTIDE SEQUENCE [LARGE SCALE GENOMIC DNA]</scope>
    <source>
        <strain evidence="1 2">ACET-33324</strain>
    </source>
</reference>
<dbReference type="Proteomes" id="UP000054874">
    <property type="component" value="Unassembled WGS sequence"/>
</dbReference>
<accession>A0A0V8QIK7</accession>
<evidence type="ECO:0000313" key="2">
    <source>
        <dbReference type="Proteomes" id="UP000054874"/>
    </source>
</evidence>
<name>A0A0V8QIK7_9FIRM</name>
<organism evidence="1 2">
    <name type="scientific">Acetivibrio ethanolgignens</name>
    <dbReference type="NCBI Taxonomy" id="290052"/>
    <lineage>
        <taxon>Bacteria</taxon>
        <taxon>Bacillati</taxon>
        <taxon>Bacillota</taxon>
        <taxon>Clostridia</taxon>
        <taxon>Eubacteriales</taxon>
        <taxon>Oscillospiraceae</taxon>
        <taxon>Acetivibrio</taxon>
    </lineage>
</organism>
<dbReference type="SUPFAM" id="SSF82171">
    <property type="entry name" value="DPP6 N-terminal domain-like"/>
    <property type="match status" value="1"/>
</dbReference>
<comment type="caution">
    <text evidence="1">The sequence shown here is derived from an EMBL/GenBank/DDBJ whole genome shotgun (WGS) entry which is preliminary data.</text>
</comment>
<evidence type="ECO:0000313" key="1">
    <source>
        <dbReference type="EMBL" id="KSV60402.1"/>
    </source>
</evidence>